<dbReference type="SUPFAM" id="SSF52540">
    <property type="entry name" value="P-loop containing nucleoside triphosphate hydrolases"/>
    <property type="match status" value="1"/>
</dbReference>
<feature type="binding site" evidence="8">
    <location>
        <position position="311"/>
    </location>
    <ligand>
        <name>[4Fe-4S] cluster</name>
        <dbReference type="ChEBI" id="CHEBI:49883"/>
        <label>2</label>
        <note>ligand shared with heterodimeric partner</note>
    </ligand>
</feature>
<feature type="binding site" evidence="8">
    <location>
        <position position="314"/>
    </location>
    <ligand>
        <name>[4Fe-4S] cluster</name>
        <dbReference type="ChEBI" id="CHEBI:49883"/>
        <label>2</label>
        <note>ligand shared with heterodimeric partner</note>
    </ligand>
</feature>
<dbReference type="Gene3D" id="3.40.50.300">
    <property type="entry name" value="P-loop containing nucleotide triphosphate hydrolases"/>
    <property type="match status" value="1"/>
</dbReference>
<evidence type="ECO:0000256" key="2">
    <source>
        <dbReference type="ARBA" id="ARBA00022490"/>
    </source>
</evidence>
<keyword evidence="9" id="KW-1185">Reference proteome</keyword>
<feature type="binding site" evidence="8">
    <location>
        <position position="72"/>
    </location>
    <ligand>
        <name>[4Fe-4S] cluster</name>
        <dbReference type="ChEBI" id="CHEBI:49883"/>
        <label>1</label>
    </ligand>
</feature>
<dbReference type="WBParaSite" id="TREG1_1720.1">
    <property type="protein sequence ID" value="TREG1_1720.1"/>
    <property type="gene ID" value="TREG1_1720"/>
</dbReference>
<dbReference type="Pfam" id="PF10609">
    <property type="entry name" value="ParA"/>
    <property type="match status" value="1"/>
</dbReference>
<evidence type="ECO:0000313" key="9">
    <source>
        <dbReference type="Proteomes" id="UP000050795"/>
    </source>
</evidence>
<keyword evidence="4 8" id="KW-0547">Nucleotide-binding</keyword>
<dbReference type="AlphaFoldDB" id="A0AA85J707"/>
<accession>A0AA85J707</accession>
<dbReference type="InterPro" id="IPR033756">
    <property type="entry name" value="YlxH/NBP35"/>
</dbReference>
<feature type="binding site" evidence="8">
    <location>
        <position position="55"/>
    </location>
    <ligand>
        <name>[4Fe-4S] cluster</name>
        <dbReference type="ChEBI" id="CHEBI:49883"/>
        <label>1</label>
    </ligand>
</feature>
<keyword evidence="6 8" id="KW-0408">Iron</keyword>
<dbReference type="HAMAP" id="MF_02040">
    <property type="entry name" value="Mrp_NBP35"/>
    <property type="match status" value="1"/>
</dbReference>
<evidence type="ECO:0000256" key="3">
    <source>
        <dbReference type="ARBA" id="ARBA00022723"/>
    </source>
</evidence>
<comment type="function">
    <text evidence="8">Component of the cytosolic iron-sulfur (Fe/S) protein assembly (CIA) machinery. Required for maturation of extramitochondrial Fe-S proteins. The NUBP1-NUBP2 heterotetramer forms a Fe-S scaffold complex, mediating the de novo assembly of an Fe-S cluster and its transfer to target apoproteins.</text>
</comment>
<evidence type="ECO:0000256" key="5">
    <source>
        <dbReference type="ARBA" id="ARBA00022840"/>
    </source>
</evidence>
<feature type="binding site" evidence="8">
    <location>
        <position position="78"/>
    </location>
    <ligand>
        <name>[4Fe-4S] cluster</name>
        <dbReference type="ChEBI" id="CHEBI:49883"/>
        <label>1</label>
    </ligand>
</feature>
<evidence type="ECO:0000313" key="10">
    <source>
        <dbReference type="WBParaSite" id="TREG1_1720.1"/>
    </source>
</evidence>
<reference evidence="10" key="2">
    <citation type="submission" date="2023-11" db="UniProtKB">
        <authorList>
            <consortium name="WormBaseParasite"/>
        </authorList>
    </citation>
    <scope>IDENTIFICATION</scope>
</reference>
<dbReference type="HAMAP" id="MF_03038">
    <property type="entry name" value="NUBP1"/>
    <property type="match status" value="1"/>
</dbReference>
<comment type="subunit">
    <text evidence="8">Heterotetramer of 2 NUBP1 and 2 NUBP2 chains.</text>
</comment>
<dbReference type="GO" id="GO:0051539">
    <property type="term" value="F:4 iron, 4 sulfur cluster binding"/>
    <property type="evidence" value="ECO:0007669"/>
    <property type="project" value="UniProtKB-UniRule"/>
</dbReference>
<dbReference type="CDD" id="cd02037">
    <property type="entry name" value="Mrp_NBP35"/>
    <property type="match status" value="1"/>
</dbReference>
<dbReference type="InterPro" id="IPR027417">
    <property type="entry name" value="P-loop_NTPase"/>
</dbReference>
<proteinExistence type="inferred from homology"/>
<keyword evidence="7 8" id="KW-0411">Iron-sulfur</keyword>
<dbReference type="PANTHER" id="PTHR23264:SF19">
    <property type="entry name" value="CYTOSOLIC FE-S CLUSTER ASSEMBLY FACTOR NUBP2"/>
    <property type="match status" value="1"/>
</dbReference>
<keyword evidence="2 8" id="KW-0963">Cytoplasm</keyword>
<dbReference type="GO" id="GO:0005524">
    <property type="term" value="F:ATP binding"/>
    <property type="evidence" value="ECO:0007669"/>
    <property type="project" value="UniProtKB-KW"/>
</dbReference>
<evidence type="ECO:0000256" key="7">
    <source>
        <dbReference type="ARBA" id="ARBA00023014"/>
    </source>
</evidence>
<keyword evidence="3 8" id="KW-0479">Metal-binding</keyword>
<evidence type="ECO:0000256" key="6">
    <source>
        <dbReference type="ARBA" id="ARBA00023004"/>
    </source>
</evidence>
<comment type="cofactor">
    <cofactor evidence="8">
        <name>[4Fe-4S] cluster</name>
        <dbReference type="ChEBI" id="CHEBI:49883"/>
    </cofactor>
    <text evidence="8">Binds 4 [4Fe-4S] clusters per heterotetramer. Contains two stable clusters in the N-termini of NUBP1 and two labile, bridging clusters between subunits of the NUBP1-NUBP2 heterotetramer.</text>
</comment>
<dbReference type="GO" id="GO:0140663">
    <property type="term" value="F:ATP-dependent FeS chaperone activity"/>
    <property type="evidence" value="ECO:0007669"/>
    <property type="project" value="InterPro"/>
</dbReference>
<evidence type="ECO:0000256" key="1">
    <source>
        <dbReference type="ARBA" id="ARBA00022485"/>
    </source>
</evidence>
<dbReference type="InterPro" id="IPR019591">
    <property type="entry name" value="Mrp/NBP35_ATP-bd"/>
</dbReference>
<feature type="binding site" evidence="8">
    <location>
        <begin position="114"/>
        <end position="121"/>
    </location>
    <ligand>
        <name>ATP</name>
        <dbReference type="ChEBI" id="CHEBI:30616"/>
    </ligand>
</feature>
<keyword evidence="1 8" id="KW-0004">4Fe-4S</keyword>
<dbReference type="PANTHER" id="PTHR23264">
    <property type="entry name" value="NUCLEOTIDE-BINDING PROTEIN NBP35 YEAST -RELATED"/>
    <property type="match status" value="1"/>
</dbReference>
<dbReference type="Proteomes" id="UP000050795">
    <property type="component" value="Unassembled WGS sequence"/>
</dbReference>
<organism evidence="9 10">
    <name type="scientific">Trichobilharzia regenti</name>
    <name type="common">Nasal bird schistosome</name>
    <dbReference type="NCBI Taxonomy" id="157069"/>
    <lineage>
        <taxon>Eukaryota</taxon>
        <taxon>Metazoa</taxon>
        <taxon>Spiralia</taxon>
        <taxon>Lophotrochozoa</taxon>
        <taxon>Platyhelminthes</taxon>
        <taxon>Trematoda</taxon>
        <taxon>Digenea</taxon>
        <taxon>Strigeidida</taxon>
        <taxon>Schistosomatoidea</taxon>
        <taxon>Schistosomatidae</taxon>
        <taxon>Trichobilharzia</taxon>
    </lineage>
</organism>
<dbReference type="InterPro" id="IPR028601">
    <property type="entry name" value="NUBP1/Nbp35"/>
</dbReference>
<feature type="binding site" evidence="8">
    <location>
        <position position="69"/>
    </location>
    <ligand>
        <name>[4Fe-4S] cluster</name>
        <dbReference type="ChEBI" id="CHEBI:49883"/>
        <label>1</label>
    </ligand>
</feature>
<sequence length="416" mass="45573">MPFRNREHAPKTTISTQARNEYIEYWVRDLAAHTKLLRTVDKSMSDVPLDAPSSCPGTKSDQAGKASTCEGCPNQSMCSSGQAKLPLSEREPETIQTIKRRLCSVRYKIIILSGKGGVGKSSLSVCLARGLSRLERSQKSDQGGLNNNYTVGLLDLDLCGPSIPCMFGCMDEKIHQSQSGWSPVFVTENLSLMSIGFLLPSPDHPVIWRGPRKNTLIRQLLTDTSWIEEEDGKLDQTASLDFLIIDTPPGTSDEHLSVIQYLQAANCLDGVIIITTPQEVALCDVRKEIDFCRKLSVRILGIVENMTEFVCPSCKHSGPVFPPTTGGANSLCTANGDKESVSSSPSLDIEILGRLPLDPRLTRALDEGLCPFELAESNSLISEQFQDSNDTGLKTSDAVIVAFQELFNNLLKKLHD</sequence>
<dbReference type="GO" id="GO:0046872">
    <property type="term" value="F:metal ion binding"/>
    <property type="evidence" value="ECO:0007669"/>
    <property type="project" value="UniProtKB-KW"/>
</dbReference>
<evidence type="ECO:0000256" key="8">
    <source>
        <dbReference type="HAMAP-Rule" id="MF_03038"/>
    </source>
</evidence>
<keyword evidence="5 8" id="KW-0067">ATP-binding</keyword>
<dbReference type="GO" id="GO:0016226">
    <property type="term" value="P:iron-sulfur cluster assembly"/>
    <property type="evidence" value="ECO:0007669"/>
    <property type="project" value="UniProtKB-UniRule"/>
</dbReference>
<comment type="similarity">
    <text evidence="8">Belongs to the Mrp/NBP35 ATP-binding proteins family. NUBP1/NBP35 subfamily.</text>
</comment>
<reference evidence="9" key="1">
    <citation type="submission" date="2022-06" db="EMBL/GenBank/DDBJ databases">
        <authorList>
            <person name="Berger JAMES D."/>
            <person name="Berger JAMES D."/>
        </authorList>
    </citation>
    <scope>NUCLEOTIDE SEQUENCE [LARGE SCALE GENOMIC DNA]</scope>
</reference>
<name>A0AA85J707_TRIRE</name>
<protein>
    <recommendedName>
        <fullName evidence="8">Cytosolic Fe-S cluster assembly factor NUBP1 homolog</fullName>
    </recommendedName>
</protein>
<comment type="subcellular location">
    <subcellularLocation>
        <location evidence="8">Cytoplasm</location>
    </subcellularLocation>
</comment>
<evidence type="ECO:0000256" key="4">
    <source>
        <dbReference type="ARBA" id="ARBA00022741"/>
    </source>
</evidence>
<dbReference type="GO" id="GO:0005829">
    <property type="term" value="C:cytosol"/>
    <property type="evidence" value="ECO:0007669"/>
    <property type="project" value="TreeGrafter"/>
</dbReference>